<reference evidence="2 3" key="1">
    <citation type="submission" date="2015-12" db="EMBL/GenBank/DDBJ databases">
        <title>The genome of Folsomia candida.</title>
        <authorList>
            <person name="Faddeeva A."/>
            <person name="Derks M.F."/>
            <person name="Anvar Y."/>
            <person name="Smit S."/>
            <person name="Van Straalen N."/>
            <person name="Roelofs D."/>
        </authorList>
    </citation>
    <scope>NUCLEOTIDE SEQUENCE [LARGE SCALE GENOMIC DNA]</scope>
    <source>
        <strain evidence="2 3">VU population</strain>
        <tissue evidence="2">Whole body</tissue>
    </source>
</reference>
<keyword evidence="1" id="KW-0812">Transmembrane</keyword>
<keyword evidence="2" id="KW-0675">Receptor</keyword>
<name>A0A226F4Q5_FOLCA</name>
<dbReference type="GO" id="GO:0016020">
    <property type="term" value="C:membrane"/>
    <property type="evidence" value="ECO:0007669"/>
    <property type="project" value="InterPro"/>
</dbReference>
<dbReference type="EMBL" id="LNIX01000001">
    <property type="protein sequence ID" value="OXA64340.1"/>
    <property type="molecule type" value="Genomic_DNA"/>
</dbReference>
<protein>
    <submittedName>
        <fullName evidence="2">Gustatory receptor for sugar taste 64f</fullName>
    </submittedName>
</protein>
<feature type="transmembrane region" description="Helical" evidence="1">
    <location>
        <begin position="151"/>
        <end position="171"/>
    </location>
</feature>
<sequence>MYGSRFCNLFSTWKNLSRLHFPVEDTALSRDTGIWAIIIFISTISKSTAWPFVRDKIGVDLQSDYQNWDMLNLILNIITKYVWNYVDVLIGIFARALYGQFKGLGEICAKISPVEGRIRDEKYLGEDAAFWEFLVIDHAIICQVMEAFKEFLSPLIFATFAANMFWICVLVL</sequence>
<dbReference type="Pfam" id="PF06151">
    <property type="entry name" value="Trehalose_recp"/>
    <property type="match status" value="1"/>
</dbReference>
<accession>A0A226F4Q5</accession>
<organism evidence="2 3">
    <name type="scientific">Folsomia candida</name>
    <name type="common">Springtail</name>
    <dbReference type="NCBI Taxonomy" id="158441"/>
    <lineage>
        <taxon>Eukaryota</taxon>
        <taxon>Metazoa</taxon>
        <taxon>Ecdysozoa</taxon>
        <taxon>Arthropoda</taxon>
        <taxon>Hexapoda</taxon>
        <taxon>Collembola</taxon>
        <taxon>Entomobryomorpha</taxon>
        <taxon>Isotomoidea</taxon>
        <taxon>Isotomidae</taxon>
        <taxon>Proisotominae</taxon>
        <taxon>Folsomia</taxon>
    </lineage>
</organism>
<keyword evidence="1" id="KW-1133">Transmembrane helix</keyword>
<dbReference type="GO" id="GO:0008527">
    <property type="term" value="F:taste receptor activity"/>
    <property type="evidence" value="ECO:0007669"/>
    <property type="project" value="InterPro"/>
</dbReference>
<dbReference type="OrthoDB" id="5800391at2759"/>
<keyword evidence="1" id="KW-0472">Membrane</keyword>
<gene>
    <name evidence="2" type="ORF">Fcan01_00011</name>
</gene>
<evidence type="ECO:0000256" key="1">
    <source>
        <dbReference type="SAM" id="Phobius"/>
    </source>
</evidence>
<evidence type="ECO:0000313" key="2">
    <source>
        <dbReference type="EMBL" id="OXA64340.1"/>
    </source>
</evidence>
<dbReference type="Proteomes" id="UP000198287">
    <property type="component" value="Unassembled WGS sequence"/>
</dbReference>
<evidence type="ECO:0000313" key="3">
    <source>
        <dbReference type="Proteomes" id="UP000198287"/>
    </source>
</evidence>
<comment type="caution">
    <text evidence="2">The sequence shown here is derived from an EMBL/GenBank/DDBJ whole genome shotgun (WGS) entry which is preliminary data.</text>
</comment>
<keyword evidence="3" id="KW-1185">Reference proteome</keyword>
<dbReference type="AlphaFoldDB" id="A0A226F4Q5"/>
<dbReference type="InterPro" id="IPR009318">
    <property type="entry name" value="Gustatory_rcpt"/>
</dbReference>
<proteinExistence type="predicted"/>